<keyword evidence="2" id="KW-0560">Oxidoreductase</keyword>
<evidence type="ECO:0000256" key="2">
    <source>
        <dbReference type="ARBA" id="ARBA00023002"/>
    </source>
</evidence>
<evidence type="ECO:0000256" key="4">
    <source>
        <dbReference type="ARBA" id="ARBA00073224"/>
    </source>
</evidence>
<dbReference type="PANTHER" id="PTHR10366:SF852">
    <property type="entry name" value="CINNAMOYL-COA REDUCTASE CAD2"/>
    <property type="match status" value="1"/>
</dbReference>
<dbReference type="GO" id="GO:0016616">
    <property type="term" value="F:oxidoreductase activity, acting on the CH-OH group of donors, NAD or NADP as acceptor"/>
    <property type="evidence" value="ECO:0007669"/>
    <property type="project" value="TreeGrafter"/>
</dbReference>
<evidence type="ECO:0000259" key="6">
    <source>
        <dbReference type="Pfam" id="PF01370"/>
    </source>
</evidence>
<organism evidence="7 8">
    <name type="scientific">Malus baccata</name>
    <name type="common">Siberian crab apple</name>
    <name type="synonym">Pyrus baccata</name>
    <dbReference type="NCBI Taxonomy" id="106549"/>
    <lineage>
        <taxon>Eukaryota</taxon>
        <taxon>Viridiplantae</taxon>
        <taxon>Streptophyta</taxon>
        <taxon>Embryophyta</taxon>
        <taxon>Tracheophyta</taxon>
        <taxon>Spermatophyta</taxon>
        <taxon>Magnoliopsida</taxon>
        <taxon>eudicotyledons</taxon>
        <taxon>Gunneridae</taxon>
        <taxon>Pentapetalae</taxon>
        <taxon>rosids</taxon>
        <taxon>fabids</taxon>
        <taxon>Rosales</taxon>
        <taxon>Rosaceae</taxon>
        <taxon>Amygdaloideae</taxon>
        <taxon>Maleae</taxon>
        <taxon>Malus</taxon>
    </lineage>
</organism>
<dbReference type="FunFam" id="3.40.50.720:FF:000085">
    <property type="entry name" value="Dihydroflavonol reductase"/>
    <property type="match status" value="1"/>
</dbReference>
<dbReference type="Pfam" id="PF01370">
    <property type="entry name" value="Epimerase"/>
    <property type="match status" value="1"/>
</dbReference>
<gene>
    <name evidence="7" type="ORF">C1H46_010838</name>
</gene>
<feature type="domain" description="NAD-dependent epimerase/dehydratase" evidence="6">
    <location>
        <begin position="8"/>
        <end position="244"/>
    </location>
</feature>
<dbReference type="PANTHER" id="PTHR10366">
    <property type="entry name" value="NAD DEPENDENT EPIMERASE/DEHYDRATASE"/>
    <property type="match status" value="1"/>
</dbReference>
<reference evidence="7 8" key="1">
    <citation type="journal article" date="2019" name="G3 (Bethesda)">
        <title>Sequencing of a Wild Apple (Malus baccata) Genome Unravels the Differences Between Cultivated and Wild Apple Species Regarding Disease Resistance and Cold Tolerance.</title>
        <authorList>
            <person name="Chen X."/>
        </authorList>
    </citation>
    <scope>NUCLEOTIDE SEQUENCE [LARGE SCALE GENOMIC DNA]</scope>
    <source>
        <strain evidence="8">cv. Shandingzi</strain>
        <tissue evidence="7">Leaves</tissue>
    </source>
</reference>
<dbReference type="EMBL" id="VIEB01000153">
    <property type="protein sequence ID" value="TQE03523.1"/>
    <property type="molecule type" value="Genomic_DNA"/>
</dbReference>
<proteinExistence type="inferred from homology"/>
<dbReference type="InterPro" id="IPR036291">
    <property type="entry name" value="NAD(P)-bd_dom_sf"/>
</dbReference>
<evidence type="ECO:0000256" key="1">
    <source>
        <dbReference type="ARBA" id="ARBA00022857"/>
    </source>
</evidence>
<keyword evidence="8" id="KW-1185">Reference proteome</keyword>
<keyword evidence="1" id="KW-0521">NADP</keyword>
<evidence type="ECO:0000313" key="8">
    <source>
        <dbReference type="Proteomes" id="UP000315295"/>
    </source>
</evidence>
<evidence type="ECO:0000256" key="3">
    <source>
        <dbReference type="ARBA" id="ARBA00023445"/>
    </source>
</evidence>
<evidence type="ECO:0000313" key="7">
    <source>
        <dbReference type="EMBL" id="TQE03523.1"/>
    </source>
</evidence>
<dbReference type="InterPro" id="IPR050425">
    <property type="entry name" value="NAD(P)_dehydrat-like"/>
</dbReference>
<protein>
    <recommendedName>
        <fullName evidence="4">Bifunctional dihydroflavonol 4-reductase/flavanone 4-reductase</fullName>
    </recommendedName>
    <alternativeName>
        <fullName evidence="5">Dihydroflavonol 4-reductase</fullName>
    </alternativeName>
</protein>
<comment type="similarity">
    <text evidence="3">Belongs to the NAD(P)-dependent epimerase/dehydratase family. Dihydroflavonol-4-reductase subfamily.</text>
</comment>
<dbReference type="InterPro" id="IPR001509">
    <property type="entry name" value="Epimerase_deHydtase"/>
</dbReference>
<evidence type="ECO:0000256" key="5">
    <source>
        <dbReference type="ARBA" id="ARBA00076960"/>
    </source>
</evidence>
<dbReference type="Proteomes" id="UP000315295">
    <property type="component" value="Unassembled WGS sequence"/>
</dbReference>
<dbReference type="AlphaFoldDB" id="A0A540MZ46"/>
<name>A0A540MZ46_MALBA</name>
<dbReference type="SUPFAM" id="SSF51735">
    <property type="entry name" value="NAD(P)-binding Rossmann-fold domains"/>
    <property type="match status" value="1"/>
</dbReference>
<comment type="caution">
    <text evidence="7">The sequence shown here is derived from an EMBL/GenBank/DDBJ whole genome shotgun (WGS) entry which is preliminary data.</text>
</comment>
<dbReference type="Gene3D" id="3.40.50.720">
    <property type="entry name" value="NAD(P)-binding Rossmann-like Domain"/>
    <property type="match status" value="1"/>
</dbReference>
<dbReference type="CDD" id="cd08958">
    <property type="entry name" value="FR_SDR_e"/>
    <property type="match status" value="1"/>
</dbReference>
<dbReference type="STRING" id="106549.A0A540MZ46"/>
<sequence length="320" mass="35006">MSGETKVVCVTGASGYVASWLVKLLLQRGYAVKASVRDPNDTNKTEHLLSLDGAKERLHLFKADLLEEGSFDAVVDGCVGVFHTASPVQFSVTDPQAELVEPAVKGTLNVLQSCVKSPAVKRVVMTSSMAAVMSTGKPLTSDVVVDETYYSDPLFCEKIKLWYRLSKTLAEQAAWKFAQENGIDLVTLHPGFTIGPLLRPTLNISIKFFQNLMSGIETPFINYPFVDVRDIASAHIQAFEVPSAKGRYCLVAQVADGPDTLKILQQLYPTLCLPEFGNPSDSKFQVSIEKAKGLGINFLPLETSIRDTVESLKEKGFLNI</sequence>
<accession>A0A540MZ46</accession>